<dbReference type="eggNOG" id="ENOG502S4AS">
    <property type="taxonomic scope" value="Eukaryota"/>
</dbReference>
<keyword evidence="2" id="KW-1185">Reference proteome</keyword>
<protein>
    <submittedName>
        <fullName evidence="1">Predicted protein</fullName>
    </submittedName>
</protein>
<dbReference type="PANTHER" id="PTHR36059:SF2">
    <property type="entry name" value="OS02G0175800 PROTEIN"/>
    <property type="match status" value="1"/>
</dbReference>
<dbReference type="KEGG" id="mpp:MICPUCDRAFT_58550"/>
<evidence type="ECO:0000313" key="1">
    <source>
        <dbReference type="EMBL" id="EEH56212.1"/>
    </source>
</evidence>
<dbReference type="OrthoDB" id="503863at2759"/>
<name>C1MTU1_MICPC</name>
<dbReference type="GeneID" id="9684820"/>
<proteinExistence type="predicted"/>
<dbReference type="Proteomes" id="UP000001876">
    <property type="component" value="Unassembled WGS sequence"/>
</dbReference>
<gene>
    <name evidence="1" type="ORF">MICPUCDRAFT_58550</name>
</gene>
<dbReference type="OMA" id="VAYVTVW"/>
<reference evidence="1 2" key="1">
    <citation type="journal article" date="2009" name="Science">
        <title>Green evolution and dynamic adaptations revealed by genomes of the marine picoeukaryotes Micromonas.</title>
        <authorList>
            <person name="Worden A.Z."/>
            <person name="Lee J.H."/>
            <person name="Mock T."/>
            <person name="Rouze P."/>
            <person name="Simmons M.P."/>
            <person name="Aerts A.L."/>
            <person name="Allen A.E."/>
            <person name="Cuvelier M.L."/>
            <person name="Derelle E."/>
            <person name="Everett M.V."/>
            <person name="Foulon E."/>
            <person name="Grimwood J."/>
            <person name="Gundlach H."/>
            <person name="Henrissat B."/>
            <person name="Napoli C."/>
            <person name="McDonald S.M."/>
            <person name="Parker M.S."/>
            <person name="Rombauts S."/>
            <person name="Salamov A."/>
            <person name="Von Dassow P."/>
            <person name="Badger J.H."/>
            <person name="Coutinho P.M."/>
            <person name="Demir E."/>
            <person name="Dubchak I."/>
            <person name="Gentemann C."/>
            <person name="Eikrem W."/>
            <person name="Gready J.E."/>
            <person name="John U."/>
            <person name="Lanier W."/>
            <person name="Lindquist E.A."/>
            <person name="Lucas S."/>
            <person name="Mayer K.F."/>
            <person name="Moreau H."/>
            <person name="Not F."/>
            <person name="Otillar R."/>
            <person name="Panaud O."/>
            <person name="Pangilinan J."/>
            <person name="Paulsen I."/>
            <person name="Piegu B."/>
            <person name="Poliakov A."/>
            <person name="Robbens S."/>
            <person name="Schmutz J."/>
            <person name="Toulza E."/>
            <person name="Wyss T."/>
            <person name="Zelensky A."/>
            <person name="Zhou K."/>
            <person name="Armbrust E.V."/>
            <person name="Bhattacharya D."/>
            <person name="Goodenough U.W."/>
            <person name="Van de Peer Y."/>
            <person name="Grigoriev I.V."/>
        </authorList>
    </citation>
    <scope>NUCLEOTIDE SEQUENCE [LARGE SCALE GENOMIC DNA]</scope>
    <source>
        <strain evidence="1 2">CCMP1545</strain>
    </source>
</reference>
<sequence length="85" mass="9689">MAAQFIRQLGALKVKEVPDFLARKLSAENVTRNATTFMEEYRVRYINTGSPAPIFHVLGGVFTMAYITCWPAEYRHMIAAREGKH</sequence>
<evidence type="ECO:0000313" key="2">
    <source>
        <dbReference type="Proteomes" id="UP000001876"/>
    </source>
</evidence>
<dbReference type="EMBL" id="GG663740">
    <property type="protein sequence ID" value="EEH56212.1"/>
    <property type="molecule type" value="Genomic_DNA"/>
</dbReference>
<organism evidence="2">
    <name type="scientific">Micromonas pusilla (strain CCMP1545)</name>
    <name type="common">Picoplanktonic green alga</name>
    <dbReference type="NCBI Taxonomy" id="564608"/>
    <lineage>
        <taxon>Eukaryota</taxon>
        <taxon>Viridiplantae</taxon>
        <taxon>Chlorophyta</taxon>
        <taxon>Mamiellophyceae</taxon>
        <taxon>Mamiellales</taxon>
        <taxon>Mamiellaceae</taxon>
        <taxon>Micromonas</taxon>
    </lineage>
</organism>
<dbReference type="PANTHER" id="PTHR36059">
    <property type="entry name" value="OS02G0175800 PROTEIN"/>
    <property type="match status" value="1"/>
</dbReference>
<dbReference type="RefSeq" id="XP_003059080.1">
    <property type="nucleotide sequence ID" value="XM_003059034.1"/>
</dbReference>
<accession>C1MTU1</accession>
<dbReference type="AlphaFoldDB" id="C1MTU1"/>